<accession>A0AA40BUP4</accession>
<keyword evidence="3" id="KW-1185">Reference proteome</keyword>
<organism evidence="2 3">
    <name type="scientific">Immersiella caudata</name>
    <dbReference type="NCBI Taxonomy" id="314043"/>
    <lineage>
        <taxon>Eukaryota</taxon>
        <taxon>Fungi</taxon>
        <taxon>Dikarya</taxon>
        <taxon>Ascomycota</taxon>
        <taxon>Pezizomycotina</taxon>
        <taxon>Sordariomycetes</taxon>
        <taxon>Sordariomycetidae</taxon>
        <taxon>Sordariales</taxon>
        <taxon>Lasiosphaeriaceae</taxon>
        <taxon>Immersiella</taxon>
    </lineage>
</organism>
<sequence length="269" mass="29809">MCNLTILRNRCGCNTLLRLSCTYNNSPHVCPPPHRHTLLNAQTIIHSCAACHDLKWDALDESRLSEFDDHQSHMSRTLSHSPGIPLESRRLLYRDVHLEDNRAEAVATATRQEGERKIAYTATWFRWYSSAVAQLCSSPGAWADAKVWANFRWLQVRTPPCLVVRLDRRVVDVVRKAACFHARERVRAFGSFTMQERRLLRGIKDGEGVKRLAKGFVVRKGDGNFVGSACGSCGQATPVPELMLGGGDEGVGGEDVGRDSAFDDGAASS</sequence>
<name>A0AA40BUP4_9PEZI</name>
<feature type="compositionally biased region" description="Gly residues" evidence="1">
    <location>
        <begin position="244"/>
        <end position="254"/>
    </location>
</feature>
<reference evidence="2" key="1">
    <citation type="submission" date="2023-06" db="EMBL/GenBank/DDBJ databases">
        <title>Genome-scale phylogeny and comparative genomics of the fungal order Sordariales.</title>
        <authorList>
            <consortium name="Lawrence Berkeley National Laboratory"/>
            <person name="Hensen N."/>
            <person name="Bonometti L."/>
            <person name="Westerberg I."/>
            <person name="Brannstrom I.O."/>
            <person name="Guillou S."/>
            <person name="Cros-Aarteil S."/>
            <person name="Calhoun S."/>
            <person name="Haridas S."/>
            <person name="Kuo A."/>
            <person name="Mondo S."/>
            <person name="Pangilinan J."/>
            <person name="Riley R."/>
            <person name="Labutti K."/>
            <person name="Andreopoulos B."/>
            <person name="Lipzen A."/>
            <person name="Chen C."/>
            <person name="Yanf M."/>
            <person name="Daum C."/>
            <person name="Ng V."/>
            <person name="Clum A."/>
            <person name="Steindorff A."/>
            <person name="Ohm R."/>
            <person name="Martin F."/>
            <person name="Silar P."/>
            <person name="Natvig D."/>
            <person name="Lalanne C."/>
            <person name="Gautier V."/>
            <person name="Ament-Velasquez S.L."/>
            <person name="Kruys A."/>
            <person name="Hutchinson M.I."/>
            <person name="Powell A.J."/>
            <person name="Barry K."/>
            <person name="Miller A.N."/>
            <person name="Grigoriev I.V."/>
            <person name="Debuchy R."/>
            <person name="Gladieux P."/>
            <person name="Thoren M.H."/>
            <person name="Johannesson H."/>
        </authorList>
    </citation>
    <scope>NUCLEOTIDE SEQUENCE</scope>
    <source>
        <strain evidence="2">CBS 606.72</strain>
    </source>
</reference>
<evidence type="ECO:0000256" key="1">
    <source>
        <dbReference type="SAM" id="MobiDB-lite"/>
    </source>
</evidence>
<evidence type="ECO:0000313" key="2">
    <source>
        <dbReference type="EMBL" id="KAK0614299.1"/>
    </source>
</evidence>
<dbReference type="AlphaFoldDB" id="A0AA40BUP4"/>
<comment type="caution">
    <text evidence="2">The sequence shown here is derived from an EMBL/GenBank/DDBJ whole genome shotgun (WGS) entry which is preliminary data.</text>
</comment>
<protein>
    <submittedName>
        <fullName evidence="2">Uncharacterized protein</fullName>
    </submittedName>
</protein>
<feature type="region of interest" description="Disordered" evidence="1">
    <location>
        <begin position="244"/>
        <end position="269"/>
    </location>
</feature>
<dbReference type="EMBL" id="JAULSU010000006">
    <property type="protein sequence ID" value="KAK0614299.1"/>
    <property type="molecule type" value="Genomic_DNA"/>
</dbReference>
<gene>
    <name evidence="2" type="ORF">B0T14DRAFT_306982</name>
</gene>
<proteinExistence type="predicted"/>
<evidence type="ECO:0000313" key="3">
    <source>
        <dbReference type="Proteomes" id="UP001175000"/>
    </source>
</evidence>
<dbReference type="Proteomes" id="UP001175000">
    <property type="component" value="Unassembled WGS sequence"/>
</dbReference>